<dbReference type="RefSeq" id="WP_106499525.1">
    <property type="nucleotide sequence ID" value="NZ_PXVC01000013.1"/>
</dbReference>
<comment type="caution">
    <text evidence="7">The sequence shown here is derived from an EMBL/GenBank/DDBJ whole genome shotgun (WGS) entry which is preliminary data.</text>
</comment>
<dbReference type="Pfam" id="PF02527">
    <property type="entry name" value="GidB"/>
    <property type="match status" value="1"/>
</dbReference>
<reference evidence="8" key="1">
    <citation type="submission" date="2018-03" db="EMBL/GenBank/DDBJ databases">
        <title>Ecological and genomic features of two cosmopolitan and abundant freshwater picocyanobacteria.</title>
        <authorList>
            <person name="Cabello-Yeves P.J."/>
            <person name="Picazo A."/>
            <person name="Camacho A."/>
            <person name="Callieri C."/>
            <person name="Rosselli R."/>
            <person name="Roda-Garcia J."/>
            <person name="Coutinho F.H."/>
            <person name="Rodriguez-Valera F."/>
        </authorList>
    </citation>
    <scope>NUCLEOTIDE SEQUENCE [LARGE SCALE GENOMIC DNA]</scope>
    <source>
        <strain evidence="8">Tous</strain>
    </source>
</reference>
<keyword evidence="2 6" id="KW-0698">rRNA processing</keyword>
<comment type="subcellular location">
    <subcellularLocation>
        <location evidence="6">Cytoplasm</location>
    </subcellularLocation>
</comment>
<dbReference type="GO" id="GO:0005829">
    <property type="term" value="C:cytosol"/>
    <property type="evidence" value="ECO:0007669"/>
    <property type="project" value="TreeGrafter"/>
</dbReference>
<keyword evidence="8" id="KW-1185">Reference proteome</keyword>
<evidence type="ECO:0000256" key="5">
    <source>
        <dbReference type="ARBA" id="ARBA00022691"/>
    </source>
</evidence>
<dbReference type="PANTHER" id="PTHR31760">
    <property type="entry name" value="S-ADENOSYL-L-METHIONINE-DEPENDENT METHYLTRANSFERASES SUPERFAMILY PROTEIN"/>
    <property type="match status" value="1"/>
</dbReference>
<dbReference type="AlphaFoldDB" id="A0A2P7EFQ4"/>
<feature type="binding site" evidence="6">
    <location>
        <position position="153"/>
    </location>
    <ligand>
        <name>S-adenosyl-L-methionine</name>
        <dbReference type="ChEBI" id="CHEBI:59789"/>
    </ligand>
</feature>
<comment type="function">
    <text evidence="6">Specifically methylates the N7 position of a guanine in 16S rRNA.</text>
</comment>
<dbReference type="InterPro" id="IPR003682">
    <property type="entry name" value="rRNA_ssu_MeTfrase_G"/>
</dbReference>
<comment type="similarity">
    <text evidence="6">Belongs to the methyltransferase superfamily. RNA methyltransferase RsmG family.</text>
</comment>
<dbReference type="STRING" id="1910958.BTM30_04650"/>
<organism evidence="7 8">
    <name type="scientific">Synechococcus lacustris str. Tous</name>
    <dbReference type="NCBI Taxonomy" id="1910958"/>
    <lineage>
        <taxon>Bacteria</taxon>
        <taxon>Bacillati</taxon>
        <taxon>Cyanobacteriota</taxon>
        <taxon>Cyanophyceae</taxon>
        <taxon>Synechococcales</taxon>
        <taxon>Synechococcaceae</taxon>
        <taxon>Synechococcus</taxon>
    </lineage>
</organism>
<keyword evidence="5 6" id="KW-0949">S-adenosyl-L-methionine</keyword>
<evidence type="ECO:0000256" key="3">
    <source>
        <dbReference type="ARBA" id="ARBA00022603"/>
    </source>
</evidence>
<dbReference type="HAMAP" id="MF_00074">
    <property type="entry name" value="16SrRNA_methyltr_G"/>
    <property type="match status" value="1"/>
</dbReference>
<name>A0A2P7EFQ4_9SYNE</name>
<evidence type="ECO:0000313" key="8">
    <source>
        <dbReference type="Proteomes" id="UP000240206"/>
    </source>
</evidence>
<keyword evidence="3 6" id="KW-0489">Methyltransferase</keyword>
<feature type="binding site" evidence="6">
    <location>
        <begin position="134"/>
        <end position="135"/>
    </location>
    <ligand>
        <name>S-adenosyl-L-methionine</name>
        <dbReference type="ChEBI" id="CHEBI:59789"/>
    </ligand>
</feature>
<dbReference type="PANTHER" id="PTHR31760:SF0">
    <property type="entry name" value="S-ADENOSYL-L-METHIONINE-DEPENDENT METHYLTRANSFERASES SUPERFAMILY PROTEIN"/>
    <property type="match status" value="1"/>
</dbReference>
<evidence type="ECO:0000256" key="2">
    <source>
        <dbReference type="ARBA" id="ARBA00022552"/>
    </source>
</evidence>
<gene>
    <name evidence="6" type="primary">rsmG</name>
    <name evidence="7" type="ORF">C7K08_04790</name>
</gene>
<evidence type="ECO:0000313" key="7">
    <source>
        <dbReference type="EMBL" id="PSI02066.1"/>
    </source>
</evidence>
<evidence type="ECO:0000256" key="4">
    <source>
        <dbReference type="ARBA" id="ARBA00022679"/>
    </source>
</evidence>
<dbReference type="GO" id="GO:0070043">
    <property type="term" value="F:rRNA (guanine-N7-)-methyltransferase activity"/>
    <property type="evidence" value="ECO:0007669"/>
    <property type="project" value="UniProtKB-UniRule"/>
</dbReference>
<dbReference type="PIRSF" id="PIRSF003078">
    <property type="entry name" value="GidB"/>
    <property type="match status" value="1"/>
</dbReference>
<comment type="caution">
    <text evidence="6">Lacks conserved residue(s) required for the propagation of feature annotation.</text>
</comment>
<sequence>MSNDFPWDLLAWQPNSQQLQQLQELQLLLRHWNQQLNLTRLVEGPDYWIGQVFDSLWPLQPWLTGELSGATCAQKFSVVDVGTGGGFPGLAIAIALPNAQLTLVDSVGRKLEAVGAMAKELGLGERLSLRCERAEKSGRERSCRGQFQLAVARAVAPAAVVAEYLVPLLAPNGTALLYRGQWSAANQAELIEIARQLKAEAGEPRAIELPEGKGQRHVIPLTPVAACPTTYPRAVGIPAKQPLRPAP</sequence>
<evidence type="ECO:0000256" key="6">
    <source>
        <dbReference type="HAMAP-Rule" id="MF_00074"/>
    </source>
</evidence>
<dbReference type="Proteomes" id="UP000240206">
    <property type="component" value="Unassembled WGS sequence"/>
</dbReference>
<dbReference type="Gene3D" id="3.40.50.150">
    <property type="entry name" value="Vaccinia Virus protein VP39"/>
    <property type="match status" value="1"/>
</dbReference>
<keyword evidence="1 6" id="KW-0963">Cytoplasm</keyword>
<dbReference type="EMBL" id="PXVC01000013">
    <property type="protein sequence ID" value="PSI02066.1"/>
    <property type="molecule type" value="Genomic_DNA"/>
</dbReference>
<accession>A0A2P7EFQ4</accession>
<evidence type="ECO:0000256" key="1">
    <source>
        <dbReference type="ARBA" id="ARBA00022490"/>
    </source>
</evidence>
<dbReference type="SUPFAM" id="SSF53335">
    <property type="entry name" value="S-adenosyl-L-methionine-dependent methyltransferases"/>
    <property type="match status" value="1"/>
</dbReference>
<protein>
    <recommendedName>
        <fullName evidence="6">Ribosomal RNA small subunit methyltransferase G</fullName>
        <ecNumber evidence="6">2.1.1.-</ecNumber>
    </recommendedName>
    <alternativeName>
        <fullName evidence="6">16S rRNA 7-methylguanosine methyltransferase</fullName>
        <shortName evidence="6">16S rRNA m7G methyltransferase</shortName>
    </alternativeName>
</protein>
<keyword evidence="4 6" id="KW-0808">Transferase</keyword>
<dbReference type="EC" id="2.1.1.-" evidence="6"/>
<dbReference type="InterPro" id="IPR029063">
    <property type="entry name" value="SAM-dependent_MTases_sf"/>
</dbReference>
<feature type="binding site" evidence="6">
    <location>
        <position position="87"/>
    </location>
    <ligand>
        <name>S-adenosyl-L-methionine</name>
        <dbReference type="ChEBI" id="CHEBI:59789"/>
    </ligand>
</feature>
<feature type="binding site" evidence="6">
    <location>
        <position position="82"/>
    </location>
    <ligand>
        <name>S-adenosyl-L-methionine</name>
        <dbReference type="ChEBI" id="CHEBI:59789"/>
    </ligand>
</feature>
<proteinExistence type="inferred from homology"/>